<dbReference type="PROSITE" id="PS00018">
    <property type="entry name" value="EF_HAND_1"/>
    <property type="match status" value="1"/>
</dbReference>
<feature type="region of interest" description="Disordered" evidence="6">
    <location>
        <begin position="87"/>
        <end position="113"/>
    </location>
</feature>
<keyword evidence="10" id="KW-1185">Reference proteome</keyword>
<evidence type="ECO:0000259" key="8">
    <source>
        <dbReference type="PROSITE" id="PS50892"/>
    </source>
</evidence>
<evidence type="ECO:0000256" key="5">
    <source>
        <dbReference type="PROSITE-ProRule" id="PRU00290"/>
    </source>
</evidence>
<keyword evidence="5" id="KW-0175">Coiled coil</keyword>
<comment type="caution">
    <text evidence="9">The sequence shown here is derived from an EMBL/GenBank/DDBJ whole genome shotgun (WGS) entry which is preliminary data.</text>
</comment>
<dbReference type="Proteomes" id="UP001530315">
    <property type="component" value="Unassembled WGS sequence"/>
</dbReference>
<dbReference type="SMART" id="SM00248">
    <property type="entry name" value="ANK"/>
    <property type="match status" value="2"/>
</dbReference>
<evidence type="ECO:0000256" key="2">
    <source>
        <dbReference type="ARBA" id="ARBA00022837"/>
    </source>
</evidence>
<dbReference type="Pfam" id="PF13499">
    <property type="entry name" value="EF-hand_7"/>
    <property type="match status" value="1"/>
</dbReference>
<evidence type="ECO:0000313" key="10">
    <source>
        <dbReference type="Proteomes" id="UP001530315"/>
    </source>
</evidence>
<feature type="repeat" description="ANK" evidence="4">
    <location>
        <begin position="502"/>
        <end position="534"/>
    </location>
</feature>
<dbReference type="SMART" id="SM00054">
    <property type="entry name" value="EFh"/>
    <property type="match status" value="2"/>
</dbReference>
<dbReference type="SUPFAM" id="SSF47473">
    <property type="entry name" value="EF-hand"/>
    <property type="match status" value="1"/>
</dbReference>
<evidence type="ECO:0008006" key="11">
    <source>
        <dbReference type="Google" id="ProtNLM"/>
    </source>
</evidence>
<evidence type="ECO:0000259" key="7">
    <source>
        <dbReference type="PROSITE" id="PS50222"/>
    </source>
</evidence>
<evidence type="ECO:0000256" key="3">
    <source>
        <dbReference type="ARBA" id="ARBA00023043"/>
    </source>
</evidence>
<dbReference type="Pfam" id="PF12796">
    <property type="entry name" value="Ank_2"/>
    <property type="match status" value="1"/>
</dbReference>
<reference evidence="9 10" key="1">
    <citation type="submission" date="2024-10" db="EMBL/GenBank/DDBJ databases">
        <title>Updated reference genomes for cyclostephanoid diatoms.</title>
        <authorList>
            <person name="Roberts W.R."/>
            <person name="Alverson A.J."/>
        </authorList>
    </citation>
    <scope>NUCLEOTIDE SEQUENCE [LARGE SCALE GENOMIC DNA]</scope>
    <source>
        <strain evidence="9 10">AJA276-08</strain>
    </source>
</reference>
<dbReference type="PANTHER" id="PTHR46680:SF3">
    <property type="entry name" value="NF-KAPPA-B INHIBITOR CACTUS"/>
    <property type="match status" value="1"/>
</dbReference>
<feature type="compositionally biased region" description="Polar residues" evidence="6">
    <location>
        <begin position="101"/>
        <end position="113"/>
    </location>
</feature>
<dbReference type="PROSITE" id="PS50892">
    <property type="entry name" value="V_SNARE"/>
    <property type="match status" value="1"/>
</dbReference>
<dbReference type="CDD" id="cd15873">
    <property type="entry name" value="R-SNARE_STXBP5_6"/>
    <property type="match status" value="1"/>
</dbReference>
<dbReference type="EMBL" id="JALLAZ020000640">
    <property type="protein sequence ID" value="KAL3790429.1"/>
    <property type="molecule type" value="Genomic_DNA"/>
</dbReference>
<name>A0ABD3PRU1_9STRA</name>
<dbReference type="InterPro" id="IPR002048">
    <property type="entry name" value="EF_hand_dom"/>
</dbReference>
<feature type="compositionally biased region" description="Acidic residues" evidence="6">
    <location>
        <begin position="87"/>
        <end position="97"/>
    </location>
</feature>
<protein>
    <recommendedName>
        <fullName evidence="11">Calmodulin</fullName>
    </recommendedName>
</protein>
<dbReference type="InterPro" id="IPR011992">
    <property type="entry name" value="EF-hand-dom_pair"/>
</dbReference>
<dbReference type="AlphaFoldDB" id="A0ABD3PRU1"/>
<gene>
    <name evidence="9" type="ORF">ACHAW5_003583</name>
</gene>
<evidence type="ECO:0000313" key="9">
    <source>
        <dbReference type="EMBL" id="KAL3790429.1"/>
    </source>
</evidence>
<feature type="domain" description="EF-hand" evidence="7">
    <location>
        <begin position="240"/>
        <end position="271"/>
    </location>
</feature>
<feature type="domain" description="EF-hand" evidence="7">
    <location>
        <begin position="272"/>
        <end position="307"/>
    </location>
</feature>
<dbReference type="SUPFAM" id="SSF58038">
    <property type="entry name" value="SNARE fusion complex"/>
    <property type="match status" value="1"/>
</dbReference>
<organism evidence="9 10">
    <name type="scientific">Stephanodiscus triporus</name>
    <dbReference type="NCBI Taxonomy" id="2934178"/>
    <lineage>
        <taxon>Eukaryota</taxon>
        <taxon>Sar</taxon>
        <taxon>Stramenopiles</taxon>
        <taxon>Ochrophyta</taxon>
        <taxon>Bacillariophyta</taxon>
        <taxon>Coscinodiscophyceae</taxon>
        <taxon>Thalassiosirophycidae</taxon>
        <taxon>Stephanodiscales</taxon>
        <taxon>Stephanodiscaceae</taxon>
        <taxon>Stephanodiscus</taxon>
    </lineage>
</organism>
<keyword evidence="2" id="KW-0106">Calcium</keyword>
<keyword evidence="1" id="KW-0677">Repeat</keyword>
<dbReference type="PROSITE" id="PS50297">
    <property type="entry name" value="ANK_REP_REGION"/>
    <property type="match status" value="1"/>
</dbReference>
<evidence type="ECO:0000256" key="1">
    <source>
        <dbReference type="ARBA" id="ARBA00022737"/>
    </source>
</evidence>
<dbReference type="SUPFAM" id="SSF48403">
    <property type="entry name" value="Ankyrin repeat"/>
    <property type="match status" value="1"/>
</dbReference>
<sequence>MSTEARDHGDDGVSDDDSVAEIEKDLLILKAMDIENDFNVWSDFRSSLYPKKRESLESLFSRSSLISKQLSSKELLGFSEASIDVDDFEESEESDDFEVSRTGSDSVSFSSLSPGEQRDIRAWNIRLSRGTVFSRYYFPEPWELKELKTIENFLDLNNHEAQGVYNDPVQETTKKSIAKIFSPGDHDPKSVLLKRGPILCDGGHERELMLFTHHFLLSRMEFNTLLNILFTINSENPQYLNTKQLEDRFNAIDTDQSGCELKEIFKGMGVPISETALSDIIDRFDEDGDGLINFDEFQSVMQYLEPKKEEKRWTLGSLGEKIKRSISGSKIEPKVECAYPLSNIQKVECVNVCHSECTKVYVNSNWADVIFAVFIKGRTEGPLIVVCSKTEHCLAWVEAFRTCLLKSIQVKADNGSSEAKILRALPGWQHRIIRATLFSLVCIGDLVGLKRQLANPSPGININDQDEYHGYTALHYAVILGRTDIVKALLVARARVNLQDNDSRTPLDHATLSENSDMIKLLEQNGAKKNASGLLFKSAIEEKKKMCNESTPTSFEEISTKANNASTAMAQGMNALHERGERLQRLEGKTSQLHNDASSYAEMAKQMKEKNKKKAQSYGFR</sequence>
<dbReference type="InterPro" id="IPR051070">
    <property type="entry name" value="NF-kappa-B_inhibitor"/>
</dbReference>
<dbReference type="InterPro" id="IPR018247">
    <property type="entry name" value="EF_Hand_1_Ca_BS"/>
</dbReference>
<feature type="domain" description="V-SNARE coiled-coil homology" evidence="8">
    <location>
        <begin position="554"/>
        <end position="614"/>
    </location>
</feature>
<dbReference type="Gene3D" id="1.25.40.20">
    <property type="entry name" value="Ankyrin repeat-containing domain"/>
    <property type="match status" value="1"/>
</dbReference>
<dbReference type="CDD" id="cd00051">
    <property type="entry name" value="EFh"/>
    <property type="match status" value="1"/>
</dbReference>
<dbReference type="PROSITE" id="PS50088">
    <property type="entry name" value="ANK_REPEAT"/>
    <property type="match status" value="2"/>
</dbReference>
<accession>A0ABD3PRU1</accession>
<feature type="repeat" description="ANK" evidence="4">
    <location>
        <begin position="469"/>
        <end position="501"/>
    </location>
</feature>
<dbReference type="PANTHER" id="PTHR46680">
    <property type="entry name" value="NF-KAPPA-B INHIBITOR ALPHA"/>
    <property type="match status" value="1"/>
</dbReference>
<dbReference type="InterPro" id="IPR002110">
    <property type="entry name" value="Ankyrin_rpt"/>
</dbReference>
<keyword evidence="3 4" id="KW-0040">ANK repeat</keyword>
<proteinExistence type="predicted"/>
<dbReference type="Gene3D" id="1.10.238.10">
    <property type="entry name" value="EF-hand"/>
    <property type="match status" value="1"/>
</dbReference>
<evidence type="ECO:0000256" key="4">
    <source>
        <dbReference type="PROSITE-ProRule" id="PRU00023"/>
    </source>
</evidence>
<dbReference type="PROSITE" id="PS50222">
    <property type="entry name" value="EF_HAND_2"/>
    <property type="match status" value="2"/>
</dbReference>
<evidence type="ECO:0000256" key="6">
    <source>
        <dbReference type="SAM" id="MobiDB-lite"/>
    </source>
</evidence>
<dbReference type="Gene3D" id="1.20.5.110">
    <property type="match status" value="1"/>
</dbReference>
<dbReference type="InterPro" id="IPR036770">
    <property type="entry name" value="Ankyrin_rpt-contain_sf"/>
</dbReference>
<dbReference type="InterPro" id="IPR042855">
    <property type="entry name" value="V_SNARE_CC"/>
</dbReference>